<dbReference type="Proteomes" id="UP000069940">
    <property type="component" value="Unassembled WGS sequence"/>
</dbReference>
<dbReference type="Gene3D" id="3.30.70.270">
    <property type="match status" value="1"/>
</dbReference>
<evidence type="ECO:0000313" key="2">
    <source>
        <dbReference type="EnsemblMetazoa" id="AALFPA23_024631.P36711"/>
    </source>
</evidence>
<reference evidence="3" key="1">
    <citation type="journal article" date="2015" name="Proc. Natl. Acad. Sci. U.S.A.">
        <title>Genome sequence of the Asian Tiger mosquito, Aedes albopictus, reveals insights into its biology, genetics, and evolution.</title>
        <authorList>
            <person name="Chen X.G."/>
            <person name="Jiang X."/>
            <person name="Gu J."/>
            <person name="Xu M."/>
            <person name="Wu Y."/>
            <person name="Deng Y."/>
            <person name="Zhang C."/>
            <person name="Bonizzoni M."/>
            <person name="Dermauw W."/>
            <person name="Vontas J."/>
            <person name="Armbruster P."/>
            <person name="Huang X."/>
            <person name="Yang Y."/>
            <person name="Zhang H."/>
            <person name="He W."/>
            <person name="Peng H."/>
            <person name="Liu Y."/>
            <person name="Wu K."/>
            <person name="Chen J."/>
            <person name="Lirakis M."/>
            <person name="Topalis P."/>
            <person name="Van Leeuwen T."/>
            <person name="Hall A.B."/>
            <person name="Jiang X."/>
            <person name="Thorpe C."/>
            <person name="Mueller R.L."/>
            <person name="Sun C."/>
            <person name="Waterhouse R.M."/>
            <person name="Yan G."/>
            <person name="Tu Z.J."/>
            <person name="Fang X."/>
            <person name="James A.A."/>
        </authorList>
    </citation>
    <scope>NUCLEOTIDE SEQUENCE [LARGE SCALE GENOMIC DNA]</scope>
    <source>
        <strain evidence="3">Foshan</strain>
    </source>
</reference>
<dbReference type="PANTHER" id="PTHR37984">
    <property type="entry name" value="PROTEIN CBG26694"/>
    <property type="match status" value="1"/>
</dbReference>
<evidence type="ECO:0000313" key="3">
    <source>
        <dbReference type="Proteomes" id="UP000069940"/>
    </source>
</evidence>
<dbReference type="InterPro" id="IPR043502">
    <property type="entry name" value="DNA/RNA_pol_sf"/>
</dbReference>
<name>A0ABM2A5E1_AEDAL</name>
<dbReference type="EnsemblMetazoa" id="AALFPA23_024631.R36711">
    <property type="protein sequence ID" value="AALFPA23_024631.P36711"/>
    <property type="gene ID" value="AALFPA23_024631"/>
</dbReference>
<proteinExistence type="predicted"/>
<organism evidence="2 3">
    <name type="scientific">Aedes albopictus</name>
    <name type="common">Asian tiger mosquito</name>
    <name type="synonym">Stegomyia albopicta</name>
    <dbReference type="NCBI Taxonomy" id="7160"/>
    <lineage>
        <taxon>Eukaryota</taxon>
        <taxon>Metazoa</taxon>
        <taxon>Ecdysozoa</taxon>
        <taxon>Arthropoda</taxon>
        <taxon>Hexapoda</taxon>
        <taxon>Insecta</taxon>
        <taxon>Pterygota</taxon>
        <taxon>Neoptera</taxon>
        <taxon>Endopterygota</taxon>
        <taxon>Diptera</taxon>
        <taxon>Nematocera</taxon>
        <taxon>Culicoidea</taxon>
        <taxon>Culicidae</taxon>
        <taxon>Culicinae</taxon>
        <taxon>Aedini</taxon>
        <taxon>Aedes</taxon>
        <taxon>Stegomyia</taxon>
    </lineage>
</organism>
<dbReference type="InterPro" id="IPR000477">
    <property type="entry name" value="RT_dom"/>
</dbReference>
<reference evidence="2" key="2">
    <citation type="submission" date="2025-05" db="UniProtKB">
        <authorList>
            <consortium name="EnsemblMetazoa"/>
        </authorList>
    </citation>
    <scope>IDENTIFICATION</scope>
    <source>
        <strain evidence="2">Foshan</strain>
    </source>
</reference>
<evidence type="ECO:0000259" key="1">
    <source>
        <dbReference type="Pfam" id="PF00078"/>
    </source>
</evidence>
<sequence length="284" mass="31861">MCKTPSGASVQRARVERRALRFRGNEAATARTANNVPLRIVGIDLQDFCHVSEKKVDCKKQLKPLLLKHAEVFEGELGCFKHGKVHLSLKEEAVSRFCKPRKVPFAFKEKVEAELDQLEESGIISKAPSSEAEWGTPLVPVLKKDSSIRLCADYWITVNPFLVDNRHPFPVIDEIFAALQGVKYFSKLDLKNAYYQQEVDADTRHLLTWSTHRGVYLMNRLPFGTKTACAIFQATLEKVLQGCRGTVSYLDDVMVSGRTVEEHLENLNANATQGSGICTEHAEV</sequence>
<feature type="domain" description="Reverse transcriptase" evidence="1">
    <location>
        <begin position="164"/>
        <end position="269"/>
    </location>
</feature>
<keyword evidence="3" id="KW-1185">Reference proteome</keyword>
<dbReference type="PANTHER" id="PTHR37984:SF5">
    <property type="entry name" value="PROTEIN NYNRIN-LIKE"/>
    <property type="match status" value="1"/>
</dbReference>
<protein>
    <recommendedName>
        <fullName evidence="1">Reverse transcriptase domain-containing protein</fullName>
    </recommendedName>
</protein>
<dbReference type="CDD" id="cd01647">
    <property type="entry name" value="RT_LTR"/>
    <property type="match status" value="1"/>
</dbReference>
<dbReference type="Gene3D" id="3.10.10.10">
    <property type="entry name" value="HIV Type 1 Reverse Transcriptase, subunit A, domain 1"/>
    <property type="match status" value="1"/>
</dbReference>
<dbReference type="GeneID" id="134286290"/>
<dbReference type="RefSeq" id="XP_062703875.1">
    <property type="nucleotide sequence ID" value="XM_062847891.1"/>
</dbReference>
<accession>A0ABM2A5E1</accession>
<dbReference type="InterPro" id="IPR043128">
    <property type="entry name" value="Rev_trsase/Diguanyl_cyclase"/>
</dbReference>
<dbReference type="InterPro" id="IPR050951">
    <property type="entry name" value="Retrovirus_Pol_polyprotein"/>
</dbReference>
<dbReference type="SUPFAM" id="SSF56672">
    <property type="entry name" value="DNA/RNA polymerases"/>
    <property type="match status" value="1"/>
</dbReference>
<dbReference type="Pfam" id="PF00078">
    <property type="entry name" value="RVT_1"/>
    <property type="match status" value="1"/>
</dbReference>